<keyword evidence="2" id="KW-0805">Transcription regulation</keyword>
<dbReference type="AlphaFoldDB" id="A0A2T0SRQ9"/>
<dbReference type="PRINTS" id="PR00455">
    <property type="entry name" value="HTHTETR"/>
</dbReference>
<evidence type="ECO:0000256" key="4">
    <source>
        <dbReference type="ARBA" id="ARBA00023163"/>
    </source>
</evidence>
<dbReference type="Proteomes" id="UP000239494">
    <property type="component" value="Unassembled WGS sequence"/>
</dbReference>
<evidence type="ECO:0000256" key="1">
    <source>
        <dbReference type="ARBA" id="ARBA00022491"/>
    </source>
</evidence>
<dbReference type="RefSeq" id="WP_106192555.1">
    <property type="nucleotide sequence ID" value="NZ_PVTF01000012.1"/>
</dbReference>
<gene>
    <name evidence="7" type="ORF">CLV43_11216</name>
</gene>
<keyword evidence="4" id="KW-0804">Transcription</keyword>
<dbReference type="GO" id="GO:0000976">
    <property type="term" value="F:transcription cis-regulatory region binding"/>
    <property type="evidence" value="ECO:0007669"/>
    <property type="project" value="TreeGrafter"/>
</dbReference>
<evidence type="ECO:0000256" key="3">
    <source>
        <dbReference type="ARBA" id="ARBA00023125"/>
    </source>
</evidence>
<evidence type="ECO:0000256" key="2">
    <source>
        <dbReference type="ARBA" id="ARBA00023015"/>
    </source>
</evidence>
<dbReference type="Gene3D" id="1.10.357.10">
    <property type="entry name" value="Tetracycline Repressor, domain 2"/>
    <property type="match status" value="1"/>
</dbReference>
<keyword evidence="3 5" id="KW-0238">DNA-binding</keyword>
<dbReference type="PANTHER" id="PTHR30055">
    <property type="entry name" value="HTH-TYPE TRANSCRIPTIONAL REGULATOR RUTR"/>
    <property type="match status" value="1"/>
</dbReference>
<comment type="caution">
    <text evidence="7">The sequence shown here is derived from an EMBL/GenBank/DDBJ whole genome shotgun (WGS) entry which is preliminary data.</text>
</comment>
<proteinExistence type="predicted"/>
<accession>A0A2T0SRQ9</accession>
<dbReference type="GO" id="GO:0003700">
    <property type="term" value="F:DNA-binding transcription factor activity"/>
    <property type="evidence" value="ECO:0007669"/>
    <property type="project" value="TreeGrafter"/>
</dbReference>
<dbReference type="InterPro" id="IPR039538">
    <property type="entry name" value="BetI_C"/>
</dbReference>
<dbReference type="OrthoDB" id="2356263at2"/>
<dbReference type="InterPro" id="IPR001647">
    <property type="entry name" value="HTH_TetR"/>
</dbReference>
<keyword evidence="1" id="KW-0678">Repressor</keyword>
<dbReference type="PROSITE" id="PS50977">
    <property type="entry name" value="HTH_TETR_2"/>
    <property type="match status" value="1"/>
</dbReference>
<dbReference type="InterPro" id="IPR009057">
    <property type="entry name" value="Homeodomain-like_sf"/>
</dbReference>
<evidence type="ECO:0000313" key="7">
    <source>
        <dbReference type="EMBL" id="PRY36094.1"/>
    </source>
</evidence>
<evidence type="ECO:0000313" key="8">
    <source>
        <dbReference type="Proteomes" id="UP000239494"/>
    </source>
</evidence>
<dbReference type="Pfam" id="PF00440">
    <property type="entry name" value="TetR_N"/>
    <property type="match status" value="1"/>
</dbReference>
<organism evidence="7 8">
    <name type="scientific">Umezawaea tangerina</name>
    <dbReference type="NCBI Taxonomy" id="84725"/>
    <lineage>
        <taxon>Bacteria</taxon>
        <taxon>Bacillati</taxon>
        <taxon>Actinomycetota</taxon>
        <taxon>Actinomycetes</taxon>
        <taxon>Pseudonocardiales</taxon>
        <taxon>Pseudonocardiaceae</taxon>
        <taxon>Umezawaea</taxon>
    </lineage>
</organism>
<keyword evidence="8" id="KW-1185">Reference proteome</keyword>
<dbReference type="InterPro" id="IPR036271">
    <property type="entry name" value="Tet_transcr_reg_TetR-rel_C_sf"/>
</dbReference>
<protein>
    <submittedName>
        <fullName evidence="7">TetR family transcriptional regulator</fullName>
    </submittedName>
</protein>
<dbReference type="SUPFAM" id="SSF48498">
    <property type="entry name" value="Tetracyclin repressor-like, C-terminal domain"/>
    <property type="match status" value="1"/>
</dbReference>
<dbReference type="SUPFAM" id="SSF46689">
    <property type="entry name" value="Homeodomain-like"/>
    <property type="match status" value="1"/>
</dbReference>
<dbReference type="EMBL" id="PVTF01000012">
    <property type="protein sequence ID" value="PRY36094.1"/>
    <property type="molecule type" value="Genomic_DNA"/>
</dbReference>
<reference evidence="7 8" key="1">
    <citation type="submission" date="2018-03" db="EMBL/GenBank/DDBJ databases">
        <title>Genomic Encyclopedia of Archaeal and Bacterial Type Strains, Phase II (KMG-II): from individual species to whole genera.</title>
        <authorList>
            <person name="Goeker M."/>
        </authorList>
    </citation>
    <scope>NUCLEOTIDE SEQUENCE [LARGE SCALE GENOMIC DNA]</scope>
    <source>
        <strain evidence="7 8">DSM 44720</strain>
    </source>
</reference>
<feature type="domain" description="HTH tetR-type" evidence="6">
    <location>
        <begin position="1"/>
        <end position="61"/>
    </location>
</feature>
<dbReference type="Pfam" id="PF13977">
    <property type="entry name" value="TetR_C_6"/>
    <property type="match status" value="1"/>
</dbReference>
<name>A0A2T0SRQ9_9PSEU</name>
<evidence type="ECO:0000259" key="6">
    <source>
        <dbReference type="PROSITE" id="PS50977"/>
    </source>
</evidence>
<feature type="DNA-binding region" description="H-T-H motif" evidence="5">
    <location>
        <begin position="24"/>
        <end position="43"/>
    </location>
</feature>
<dbReference type="InterPro" id="IPR050109">
    <property type="entry name" value="HTH-type_TetR-like_transc_reg"/>
</dbReference>
<dbReference type="PANTHER" id="PTHR30055:SF219">
    <property type="entry name" value="TRANSCRIPTIONAL REGULATORY PROTEIN"/>
    <property type="match status" value="1"/>
</dbReference>
<evidence type="ECO:0000256" key="5">
    <source>
        <dbReference type="PROSITE-ProRule" id="PRU00335"/>
    </source>
</evidence>
<sequence length="188" mass="20185">MGNREDLLAGAKRCLLDKGYARTTARDIATEAGVSLAAIGYHYGSKEVLLNAALAQATEEWGGELAKSLATRVDPAVAPVDRFEAIWAGVIESFEAHRGLWAATFEVLGQVEHVPQLREQLAVGLREAQTGLAHLFHDLDPVADGPRARAVGAFHQALLTGLMSQLLIDPDNAPSARDLAESMRYISS</sequence>